<comment type="caution">
    <text evidence="1">The sequence shown here is derived from an EMBL/GenBank/DDBJ whole genome shotgun (WGS) entry which is preliminary data.</text>
</comment>
<sequence length="78" mass="8558">MLAVTHLDAHRLKTVRAKAERFSGIWGIPLTIQQGKNGLKLVDGSLRDLSGGEIDVVAMDKLLEGMATGVRLYLISRR</sequence>
<gene>
    <name evidence="1" type="ORF">F0237_05870</name>
</gene>
<dbReference type="Proteomes" id="UP000572722">
    <property type="component" value="Unassembled WGS sequence"/>
</dbReference>
<reference evidence="1 2" key="1">
    <citation type="submission" date="2019-08" db="EMBL/GenBank/DDBJ databases">
        <title>Draft genome sequencing and comparative genomics of hatchery-associated Vibrios.</title>
        <authorList>
            <person name="Kehlet-Delgado H."/>
            <person name="Mueller R.S."/>
        </authorList>
    </citation>
    <scope>NUCLEOTIDE SEQUENCE [LARGE SCALE GENOMIC DNA]</scope>
    <source>
        <strain evidence="1 2">01-65-5-1</strain>
    </source>
</reference>
<protein>
    <submittedName>
        <fullName evidence="1">Uncharacterized protein</fullName>
    </submittedName>
</protein>
<name>A0AAE5EVV9_9VIBR</name>
<proteinExistence type="predicted"/>
<organism evidence="1 2">
    <name type="scientific">Vibrio tubiashii</name>
    <dbReference type="NCBI Taxonomy" id="29498"/>
    <lineage>
        <taxon>Bacteria</taxon>
        <taxon>Pseudomonadati</taxon>
        <taxon>Pseudomonadota</taxon>
        <taxon>Gammaproteobacteria</taxon>
        <taxon>Vibrionales</taxon>
        <taxon>Vibrionaceae</taxon>
        <taxon>Vibrio</taxon>
        <taxon>Vibrio oreintalis group</taxon>
    </lineage>
</organism>
<evidence type="ECO:0000313" key="1">
    <source>
        <dbReference type="EMBL" id="NOI80190.1"/>
    </source>
</evidence>
<dbReference type="RefSeq" id="WP_171320820.1">
    <property type="nucleotide sequence ID" value="NZ_VTXO01000001.1"/>
</dbReference>
<evidence type="ECO:0000313" key="2">
    <source>
        <dbReference type="Proteomes" id="UP000572722"/>
    </source>
</evidence>
<accession>A0AAE5EVV9</accession>
<dbReference type="EMBL" id="VTXO01000001">
    <property type="protein sequence ID" value="NOI80190.1"/>
    <property type="molecule type" value="Genomic_DNA"/>
</dbReference>
<dbReference type="AlphaFoldDB" id="A0AAE5EVV9"/>